<gene>
    <name evidence="2" type="ORF">INP59_19815</name>
</gene>
<dbReference type="PANTHER" id="PTHR36836">
    <property type="entry name" value="COLANIC ACID BIOSYNTHESIS PROTEIN WCAK"/>
    <property type="match status" value="1"/>
</dbReference>
<evidence type="ECO:0000259" key="1">
    <source>
        <dbReference type="Pfam" id="PF04230"/>
    </source>
</evidence>
<dbReference type="RefSeq" id="WP_193902591.1">
    <property type="nucleotide sequence ID" value="NZ_CP063450.1"/>
</dbReference>
<dbReference type="PANTHER" id="PTHR36836:SF1">
    <property type="entry name" value="COLANIC ACID BIOSYNTHESIS PROTEIN WCAK"/>
    <property type="match status" value="1"/>
</dbReference>
<dbReference type="AlphaFoldDB" id="A0A7M2XJQ6"/>
<evidence type="ECO:0000313" key="2">
    <source>
        <dbReference type="EMBL" id="QOV98106.1"/>
    </source>
</evidence>
<keyword evidence="2" id="KW-0808">Transferase</keyword>
<evidence type="ECO:0000313" key="3">
    <source>
        <dbReference type="Proteomes" id="UP000593818"/>
    </source>
</evidence>
<protein>
    <submittedName>
        <fullName evidence="2">Polysaccharide pyruvyl transferase family protein</fullName>
    </submittedName>
</protein>
<dbReference type="InterPro" id="IPR007345">
    <property type="entry name" value="Polysacch_pyruvyl_Trfase"/>
</dbReference>
<dbReference type="Proteomes" id="UP000593818">
    <property type="component" value="Chromosome"/>
</dbReference>
<proteinExistence type="predicted"/>
<name>A0A7M2XJQ6_9NOCA</name>
<dbReference type="EMBL" id="CP063450">
    <property type="protein sequence ID" value="QOV98106.1"/>
    <property type="molecule type" value="Genomic_DNA"/>
</dbReference>
<feature type="domain" description="Polysaccharide pyruvyl transferase" evidence="1">
    <location>
        <begin position="14"/>
        <end position="177"/>
    </location>
</feature>
<dbReference type="GO" id="GO:0016740">
    <property type="term" value="F:transferase activity"/>
    <property type="evidence" value="ECO:0007669"/>
    <property type="project" value="UniProtKB-KW"/>
</dbReference>
<dbReference type="Pfam" id="PF04230">
    <property type="entry name" value="PS_pyruv_trans"/>
    <property type="match status" value="1"/>
</dbReference>
<keyword evidence="3" id="KW-1185">Reference proteome</keyword>
<sequence length="350" mass="38760">MKNILVTHAYSRLNSGDGLLVDETINVVSRAFPNAKITVVASHPDTFAFDNVRIVSSKPRSWRSLKEYCRLLIQIADFDLVVAVGGGYLRARSGLDLVKMSIIHGPQLVATALAPSRSVYMPQSIGPFDKVTSKLVRRLLARIDNVYVRDDRSLSLLGKSIATRSMDLAVMSGELNERTTREVEPKPILSVRKVGRGGDEKIDVLATMIRPFDGLIQSSVSGNNDVEATERIRPETIVDHTADDGRSQRRVVVAVRLHAALMALHQGHYVIHLAYERKGFGAFQDLGLSGFVHNVYDFDPAKVADQCRELLRSENVRQAYDAALNSSRADRETERSRLLSCVETGRGLHA</sequence>
<accession>A0A7M2XJQ6</accession>
<organism evidence="2 3">
    <name type="scientific">Rhodococcus pyridinivorans</name>
    <dbReference type="NCBI Taxonomy" id="103816"/>
    <lineage>
        <taxon>Bacteria</taxon>
        <taxon>Bacillati</taxon>
        <taxon>Actinomycetota</taxon>
        <taxon>Actinomycetes</taxon>
        <taxon>Mycobacteriales</taxon>
        <taxon>Nocardiaceae</taxon>
        <taxon>Rhodococcus</taxon>
    </lineage>
</organism>
<reference evidence="2 3" key="1">
    <citation type="submission" date="2020-10" db="EMBL/GenBank/DDBJ databases">
        <title>Whole genome sequence of oil-degrading bacteria Rhodococcus pyridinivorans strain 5Ap.</title>
        <authorList>
            <person name="Akhremchuk A.E."/>
            <person name="Valentovich L.N."/>
            <person name="Charniauskaya M.I."/>
            <person name="Bukliarevich H.A."/>
            <person name="Titok M.A."/>
        </authorList>
    </citation>
    <scope>NUCLEOTIDE SEQUENCE [LARGE SCALE GENOMIC DNA]</scope>
    <source>
        <strain evidence="2 3">5Ap</strain>
    </source>
</reference>